<dbReference type="AlphaFoldDB" id="A0A182FAD6"/>
<dbReference type="VEuPathDB" id="VectorBase:AALB017856"/>
<feature type="domain" description="DNA polymerase alpha subunit B N-terminal" evidence="1">
    <location>
        <begin position="5"/>
        <end position="74"/>
    </location>
</feature>
<evidence type="ECO:0000313" key="2">
    <source>
        <dbReference type="EnsemblMetazoa" id="AALB003465-PA"/>
    </source>
</evidence>
<dbReference type="Pfam" id="PF08418">
    <property type="entry name" value="Pol_alpha_B_N"/>
    <property type="match status" value="1"/>
</dbReference>
<proteinExistence type="predicted"/>
<organism evidence="2 3">
    <name type="scientific">Anopheles albimanus</name>
    <name type="common">New world malaria mosquito</name>
    <dbReference type="NCBI Taxonomy" id="7167"/>
    <lineage>
        <taxon>Eukaryota</taxon>
        <taxon>Metazoa</taxon>
        <taxon>Ecdysozoa</taxon>
        <taxon>Arthropoda</taxon>
        <taxon>Hexapoda</taxon>
        <taxon>Insecta</taxon>
        <taxon>Pterygota</taxon>
        <taxon>Neoptera</taxon>
        <taxon>Endopterygota</taxon>
        <taxon>Diptera</taxon>
        <taxon>Nematocera</taxon>
        <taxon>Culicoidea</taxon>
        <taxon>Culicidae</taxon>
        <taxon>Anophelinae</taxon>
        <taxon>Anopheles</taxon>
    </lineage>
</organism>
<dbReference type="Gene3D" id="1.10.8.530">
    <property type="entry name" value="DNA polymerase alpha-primase, subunit B, N-terminal domain"/>
    <property type="match status" value="1"/>
</dbReference>
<dbReference type="InterPro" id="IPR013627">
    <property type="entry name" value="Pol_alpha_B_N"/>
</dbReference>
<dbReference type="Proteomes" id="UP000069272">
    <property type="component" value="Chromosome 2R"/>
</dbReference>
<reference evidence="2" key="2">
    <citation type="submission" date="2022-08" db="UniProtKB">
        <authorList>
            <consortium name="EnsemblMetazoa"/>
        </authorList>
    </citation>
    <scope>IDENTIFICATION</scope>
    <source>
        <strain evidence="2">STECLA/ALBI9_A</strain>
    </source>
</reference>
<name>A0A182FAD6_ANOAL</name>
<dbReference type="STRING" id="7167.A0A182FAD6"/>
<protein>
    <recommendedName>
        <fullName evidence="1">DNA polymerase alpha subunit B N-terminal domain-containing protein</fullName>
    </recommendedName>
</protein>
<reference evidence="2 3" key="1">
    <citation type="journal article" date="2017" name="G3 (Bethesda)">
        <title>The Physical Genome Mapping of Anopheles albimanus Corrected Scaffold Misassemblies and Identified Interarm Rearrangements in Genus Anopheles.</title>
        <authorList>
            <person name="Artemov G.N."/>
            <person name="Peery A.N."/>
            <person name="Jiang X."/>
            <person name="Tu Z."/>
            <person name="Stegniy V.N."/>
            <person name="Sharakhova M.V."/>
            <person name="Sharakhov I.V."/>
        </authorList>
    </citation>
    <scope>NUCLEOTIDE SEQUENCE [LARGE SCALE GENOMIC DNA]</scope>
    <source>
        <strain evidence="2 3">ALBI9_A</strain>
    </source>
</reference>
<dbReference type="VEuPathDB" id="VectorBase:AALB20_037407"/>
<sequence length="223" mass="25157">MVSIETIKEQFDELGIEPSDEVVDRCIEICLNNNIDDPVEFVEQWMAYSVSKLSGAEPTIAYLNEMEANEYTSKARKMGKASSMAGAGPNSLASPRLDSKVSKLTTYRNVDSVEQDVLQMYGCNTPKVAYRSSQKPSLFRAVINFGSMPSFGGDKIKSQNVLPPRVGRQKAPLRSHPLPATITTQTLKAHDRNDAEELVKREEDWWPDRRKSVKFKSFFSWSR</sequence>
<keyword evidence="3" id="KW-1185">Reference proteome</keyword>
<dbReference type="EnsemblMetazoa" id="AALB003465-RA">
    <property type="protein sequence ID" value="AALB003465-PA"/>
    <property type="gene ID" value="AALB003465"/>
</dbReference>
<evidence type="ECO:0000259" key="1">
    <source>
        <dbReference type="Pfam" id="PF08418"/>
    </source>
</evidence>
<accession>A0A182FAD6</accession>
<evidence type="ECO:0000313" key="3">
    <source>
        <dbReference type="Proteomes" id="UP000069272"/>
    </source>
</evidence>
<dbReference type="InterPro" id="IPR043034">
    <property type="entry name" value="DNA_pol_alpha_B_N_sf"/>
</dbReference>